<dbReference type="Proteomes" id="UP000026962">
    <property type="component" value="Chromosome 1"/>
</dbReference>
<reference evidence="2" key="1">
    <citation type="submission" date="2015-04" db="UniProtKB">
        <authorList>
            <consortium name="EnsemblPlants"/>
        </authorList>
    </citation>
    <scope>IDENTIFICATION</scope>
</reference>
<protein>
    <submittedName>
        <fullName evidence="2">Uncharacterized protein</fullName>
    </submittedName>
</protein>
<dbReference type="EnsemblPlants" id="OPUNC01G21330.1">
    <property type="protein sequence ID" value="OPUNC01G21330.1"/>
    <property type="gene ID" value="OPUNC01G21330"/>
</dbReference>
<sequence length="84" mass="9188">MAVAAGEGTGGLLRRRVRIRRWHPWEQLLRRRVATVGDGSGDCGGHLGPPPYGSGDGLKREANGGSPPPSPVRIRQRVARWRRV</sequence>
<evidence type="ECO:0000256" key="1">
    <source>
        <dbReference type="SAM" id="MobiDB-lite"/>
    </source>
</evidence>
<name>A0A0E0JKM1_ORYPU</name>
<dbReference type="HOGENOM" id="CLU_2531342_0_0_1"/>
<dbReference type="AlphaFoldDB" id="A0A0E0JKM1"/>
<organism evidence="2">
    <name type="scientific">Oryza punctata</name>
    <name type="common">Red rice</name>
    <dbReference type="NCBI Taxonomy" id="4537"/>
    <lineage>
        <taxon>Eukaryota</taxon>
        <taxon>Viridiplantae</taxon>
        <taxon>Streptophyta</taxon>
        <taxon>Embryophyta</taxon>
        <taxon>Tracheophyta</taxon>
        <taxon>Spermatophyta</taxon>
        <taxon>Magnoliopsida</taxon>
        <taxon>Liliopsida</taxon>
        <taxon>Poales</taxon>
        <taxon>Poaceae</taxon>
        <taxon>BOP clade</taxon>
        <taxon>Oryzoideae</taxon>
        <taxon>Oryzeae</taxon>
        <taxon>Oryzinae</taxon>
        <taxon>Oryza</taxon>
    </lineage>
</organism>
<reference evidence="2" key="2">
    <citation type="submission" date="2018-05" db="EMBL/GenBank/DDBJ databases">
        <title>OpunRS2 (Oryza punctata Reference Sequence Version 2).</title>
        <authorList>
            <person name="Zhang J."/>
            <person name="Kudrna D."/>
            <person name="Lee S."/>
            <person name="Talag J."/>
            <person name="Welchert J."/>
            <person name="Wing R.A."/>
        </authorList>
    </citation>
    <scope>NUCLEOTIDE SEQUENCE [LARGE SCALE GENOMIC DNA]</scope>
</reference>
<dbReference type="Gramene" id="OPUNC01G21330.1">
    <property type="protein sequence ID" value="OPUNC01G21330.1"/>
    <property type="gene ID" value="OPUNC01G21330"/>
</dbReference>
<accession>A0A0E0JKM1</accession>
<evidence type="ECO:0000313" key="2">
    <source>
        <dbReference type="EnsemblPlants" id="OPUNC01G21330.1"/>
    </source>
</evidence>
<feature type="compositionally biased region" description="Gly residues" evidence="1">
    <location>
        <begin position="38"/>
        <end position="47"/>
    </location>
</feature>
<proteinExistence type="predicted"/>
<keyword evidence="3" id="KW-1185">Reference proteome</keyword>
<feature type="region of interest" description="Disordered" evidence="1">
    <location>
        <begin position="36"/>
        <end position="72"/>
    </location>
</feature>
<evidence type="ECO:0000313" key="3">
    <source>
        <dbReference type="Proteomes" id="UP000026962"/>
    </source>
</evidence>